<name>A0AAX3M5E2_9BACL</name>
<proteinExistence type="predicted"/>
<protein>
    <recommendedName>
        <fullName evidence="4">Lipoprotein</fullName>
    </recommendedName>
</protein>
<dbReference type="PROSITE" id="PS51257">
    <property type="entry name" value="PROKAR_LIPOPROTEIN"/>
    <property type="match status" value="1"/>
</dbReference>
<dbReference type="Proteomes" id="UP001220509">
    <property type="component" value="Chromosome"/>
</dbReference>
<feature type="chain" id="PRO_5043690874" description="Lipoprotein" evidence="1">
    <location>
        <begin position="23"/>
        <end position="187"/>
    </location>
</feature>
<dbReference type="EMBL" id="CP117416">
    <property type="protein sequence ID" value="WCT56661.1"/>
    <property type="molecule type" value="Genomic_DNA"/>
</dbReference>
<keyword evidence="1" id="KW-0732">Signal</keyword>
<evidence type="ECO:0000256" key="1">
    <source>
        <dbReference type="SAM" id="SignalP"/>
    </source>
</evidence>
<reference evidence="2 3" key="1">
    <citation type="submission" date="2023-02" db="EMBL/GenBank/DDBJ databases">
        <title>Genome sequence of Paenibacillus kyungheensis KACC 18744.</title>
        <authorList>
            <person name="Kim S."/>
            <person name="Heo J."/>
            <person name="Kwon S.-W."/>
        </authorList>
    </citation>
    <scope>NUCLEOTIDE SEQUENCE [LARGE SCALE GENOMIC DNA]</scope>
    <source>
        <strain evidence="2 3">KACC 18744</strain>
    </source>
</reference>
<evidence type="ECO:0008006" key="4">
    <source>
        <dbReference type="Google" id="ProtNLM"/>
    </source>
</evidence>
<organism evidence="2 3">
    <name type="scientific">Paenibacillus kyungheensis</name>
    <dbReference type="NCBI Taxonomy" id="1452732"/>
    <lineage>
        <taxon>Bacteria</taxon>
        <taxon>Bacillati</taxon>
        <taxon>Bacillota</taxon>
        <taxon>Bacilli</taxon>
        <taxon>Bacillales</taxon>
        <taxon>Paenibacillaceae</taxon>
        <taxon>Paenibacillus</taxon>
    </lineage>
</organism>
<feature type="signal peptide" evidence="1">
    <location>
        <begin position="1"/>
        <end position="22"/>
    </location>
</feature>
<keyword evidence="3" id="KW-1185">Reference proteome</keyword>
<accession>A0AAX3M5E2</accession>
<dbReference type="RefSeq" id="WP_273614933.1">
    <property type="nucleotide sequence ID" value="NZ_CP117416.1"/>
</dbReference>
<evidence type="ECO:0000313" key="2">
    <source>
        <dbReference type="EMBL" id="WCT56661.1"/>
    </source>
</evidence>
<evidence type="ECO:0000313" key="3">
    <source>
        <dbReference type="Proteomes" id="UP001220509"/>
    </source>
</evidence>
<dbReference type="AlphaFoldDB" id="A0AAX3M5E2"/>
<gene>
    <name evidence="2" type="ORF">PQ456_03825</name>
</gene>
<dbReference type="KEGG" id="pka:PQ456_03825"/>
<sequence length="187" mass="20973">MPIWSKKTVMIGLACLSLSVFAGCGNEKTDEEKIADAIREAAGNQIASNSDATTQAEQPTVESKLSEIRNFVTSDIWNDGFVNINSYTYRGTSATGDKLDIDFLIDRLGTAMDKKAEYNTYIQGLDDSKYANVKKVWTKLSSETDVLYKQLQTNPPKENDSEYKFDTGLFQQYQDAFEKDVDDLKTN</sequence>